<protein>
    <submittedName>
        <fullName evidence="1">Uncharacterized protein</fullName>
    </submittedName>
</protein>
<accession>A0A6C0K4A0</accession>
<dbReference type="EMBL" id="MN740810">
    <property type="protein sequence ID" value="QHU12882.1"/>
    <property type="molecule type" value="Genomic_DNA"/>
</dbReference>
<name>A0A6C0K4A0_9ZZZZ</name>
<dbReference type="AlphaFoldDB" id="A0A6C0K4A0"/>
<proteinExistence type="predicted"/>
<organism evidence="1">
    <name type="scientific">viral metagenome</name>
    <dbReference type="NCBI Taxonomy" id="1070528"/>
    <lineage>
        <taxon>unclassified sequences</taxon>
        <taxon>metagenomes</taxon>
        <taxon>organismal metagenomes</taxon>
    </lineage>
</organism>
<reference evidence="1" key="1">
    <citation type="journal article" date="2020" name="Nature">
        <title>Giant virus diversity and host interactions through global metagenomics.</title>
        <authorList>
            <person name="Schulz F."/>
            <person name="Roux S."/>
            <person name="Paez-Espino D."/>
            <person name="Jungbluth S."/>
            <person name="Walsh D.A."/>
            <person name="Denef V.J."/>
            <person name="McMahon K.D."/>
            <person name="Konstantinidis K.T."/>
            <person name="Eloe-Fadrosh E.A."/>
            <person name="Kyrpides N.C."/>
            <person name="Woyke T."/>
        </authorList>
    </citation>
    <scope>NUCLEOTIDE SEQUENCE</scope>
    <source>
        <strain evidence="1">GVMAG-S-1101172-89</strain>
    </source>
</reference>
<evidence type="ECO:0000313" key="1">
    <source>
        <dbReference type="EMBL" id="QHU12882.1"/>
    </source>
</evidence>
<sequence length="134" mass="16103">MDPEFCICSAYNRCEFCEFRGPFISTLADAERAFQKEKCLQEKFENNYAKWLNTVGNLSYLKSPGESLHGQMCGCRDCFKQWVWMYYQMGGYQQEVEELCQWYRSWLANDPKHRDLNEWNYSEVWKLIWNLSVA</sequence>